<evidence type="ECO:0008006" key="3">
    <source>
        <dbReference type="Google" id="ProtNLM"/>
    </source>
</evidence>
<dbReference type="SUPFAM" id="SSF53756">
    <property type="entry name" value="UDP-Glycosyltransferase/glycogen phosphorylase"/>
    <property type="match status" value="1"/>
</dbReference>
<dbReference type="Pfam" id="PF05159">
    <property type="entry name" value="Capsule_synth"/>
    <property type="match status" value="1"/>
</dbReference>
<gene>
    <name evidence="1" type="ORF">GCM10011514_30650</name>
</gene>
<sequence length="472" mass="55362">MRRKILLLLNNAPDVKIFTNDLYKRLENEGFDVIVASESLFYQYTLNLDFSVDYIFSQYFKLNKDKYDLKLLNTSIANFNIWESYFSDYDRANHIGNKHTKDYTNKVMVCLYNFFYEIFEREKIDIVWHEAVSNSFNYAAYNISTLFNAKYKGLIYSRLPNRYEVLNAVYADSRQYIEEYNNALYNADILDEKAVEYIDKYLLNFSNIQPDYMQLVGLNATDSMAQLYLRKDKIRYLIKSLIYLKKERKNDVPYAYQLGNPIVSSINTFWMQLKRKIKLPIIIKKYYEPIDNSLNDLFFLYPLHFHPESATSIWARHLNDELNTIINIAFNLPFGYKLYVKDHISAAGFPSLSFYKKLSQIPNVVIIPFSQDAKILIKRCVKVITLTSTVGFEALVLGKPVIVLGKVFYEKHPLVTKIDNFEQLFKILSQSSRDTIANSNNAVSTVYGYYKISMSIDDYKDTIDLIIDSIKK</sequence>
<reference evidence="1" key="1">
    <citation type="journal article" date="2014" name="Int. J. Syst. Evol. Microbiol.">
        <title>Complete genome sequence of Corynebacterium casei LMG S-19264T (=DSM 44701T), isolated from a smear-ripened cheese.</title>
        <authorList>
            <consortium name="US DOE Joint Genome Institute (JGI-PGF)"/>
            <person name="Walter F."/>
            <person name="Albersmeier A."/>
            <person name="Kalinowski J."/>
            <person name="Ruckert C."/>
        </authorList>
    </citation>
    <scope>NUCLEOTIDE SEQUENCE</scope>
    <source>
        <strain evidence="1">CGMCC 1.15958</strain>
    </source>
</reference>
<keyword evidence="2" id="KW-1185">Reference proteome</keyword>
<organism evidence="1 2">
    <name type="scientific">Emticicia aquatilis</name>
    <dbReference type="NCBI Taxonomy" id="1537369"/>
    <lineage>
        <taxon>Bacteria</taxon>
        <taxon>Pseudomonadati</taxon>
        <taxon>Bacteroidota</taxon>
        <taxon>Cytophagia</taxon>
        <taxon>Cytophagales</taxon>
        <taxon>Leadbetterellaceae</taxon>
        <taxon>Emticicia</taxon>
    </lineage>
</organism>
<protein>
    <recommendedName>
        <fullName evidence="3">Capsule polysaccharide biosynthesis protein</fullName>
    </recommendedName>
</protein>
<dbReference type="InterPro" id="IPR007833">
    <property type="entry name" value="Capsule_polysaccharide_synth"/>
</dbReference>
<dbReference type="GO" id="GO:0000271">
    <property type="term" value="P:polysaccharide biosynthetic process"/>
    <property type="evidence" value="ECO:0007669"/>
    <property type="project" value="InterPro"/>
</dbReference>
<accession>A0A916YWG4</accession>
<evidence type="ECO:0000313" key="2">
    <source>
        <dbReference type="Proteomes" id="UP000609064"/>
    </source>
</evidence>
<dbReference type="EMBL" id="BMKK01000006">
    <property type="protein sequence ID" value="GGD64524.1"/>
    <property type="molecule type" value="Genomic_DNA"/>
</dbReference>
<dbReference type="GO" id="GO:0015774">
    <property type="term" value="P:polysaccharide transport"/>
    <property type="evidence" value="ECO:0007669"/>
    <property type="project" value="InterPro"/>
</dbReference>
<dbReference type="Proteomes" id="UP000609064">
    <property type="component" value="Unassembled WGS sequence"/>
</dbReference>
<evidence type="ECO:0000313" key="1">
    <source>
        <dbReference type="EMBL" id="GGD64524.1"/>
    </source>
</evidence>
<proteinExistence type="predicted"/>
<dbReference type="RefSeq" id="WP_188767009.1">
    <property type="nucleotide sequence ID" value="NZ_BMKK01000006.1"/>
</dbReference>
<comment type="caution">
    <text evidence="1">The sequence shown here is derived from an EMBL/GenBank/DDBJ whole genome shotgun (WGS) entry which is preliminary data.</text>
</comment>
<reference evidence="1" key="2">
    <citation type="submission" date="2020-09" db="EMBL/GenBank/DDBJ databases">
        <authorList>
            <person name="Sun Q."/>
            <person name="Zhou Y."/>
        </authorList>
    </citation>
    <scope>NUCLEOTIDE SEQUENCE</scope>
    <source>
        <strain evidence="1">CGMCC 1.15958</strain>
    </source>
</reference>
<dbReference type="AlphaFoldDB" id="A0A916YWG4"/>
<name>A0A916YWG4_9BACT</name>